<dbReference type="Proteomes" id="UP000199777">
    <property type="component" value="Unassembled WGS sequence"/>
</dbReference>
<name>A0ABY1KRV9_9BACI</name>
<keyword evidence="3" id="KW-1185">Reference proteome</keyword>
<proteinExistence type="predicted"/>
<evidence type="ECO:0000313" key="3">
    <source>
        <dbReference type="Proteomes" id="UP000199777"/>
    </source>
</evidence>
<reference evidence="2 3" key="1">
    <citation type="submission" date="2017-01" db="EMBL/GenBank/DDBJ databases">
        <authorList>
            <person name="Varghese N."/>
            <person name="Submissions S."/>
        </authorList>
    </citation>
    <scope>NUCLEOTIDE SEQUENCE [LARGE SCALE GENOMIC DNA]</scope>
    <source>
        <strain evidence="2 3">DSM 22782</strain>
    </source>
</reference>
<dbReference type="PROSITE" id="PS51500">
    <property type="entry name" value="SIN"/>
    <property type="match status" value="1"/>
</dbReference>
<dbReference type="RefSeq" id="WP_076570813.1">
    <property type="nucleotide sequence ID" value="NZ_FTOK01000004.1"/>
</dbReference>
<gene>
    <name evidence="2" type="ORF">SAMN05421758_10480</name>
</gene>
<dbReference type="SUPFAM" id="SSF47406">
    <property type="entry name" value="SinR repressor dimerisation domain-like"/>
    <property type="match status" value="1"/>
</dbReference>
<dbReference type="InterPro" id="IPR010981">
    <property type="entry name" value="SinR/SinI_dimer_dom"/>
</dbReference>
<dbReference type="InterPro" id="IPR036281">
    <property type="entry name" value="SinR/SinI_dimer_dom_sf"/>
</dbReference>
<sequence length="33" mass="3937">MEKVARDWIELLQEAKDLGLTLEEVKRFLETCE</sequence>
<organism evidence="2 3">
    <name type="scientific">Salimicrobium salexigens</name>
    <dbReference type="NCBI Taxonomy" id="908941"/>
    <lineage>
        <taxon>Bacteria</taxon>
        <taxon>Bacillati</taxon>
        <taxon>Bacillota</taxon>
        <taxon>Bacilli</taxon>
        <taxon>Bacillales</taxon>
        <taxon>Bacillaceae</taxon>
        <taxon>Salimicrobium</taxon>
    </lineage>
</organism>
<accession>A0ABY1KRV9</accession>
<feature type="domain" description="Sin" evidence="1">
    <location>
        <begin position="1"/>
        <end position="33"/>
    </location>
</feature>
<evidence type="ECO:0000259" key="1">
    <source>
        <dbReference type="PROSITE" id="PS51500"/>
    </source>
</evidence>
<protein>
    <submittedName>
        <fullName evidence="2">Anti-repressor SinI</fullName>
    </submittedName>
</protein>
<dbReference type="Pfam" id="PF08671">
    <property type="entry name" value="SinI"/>
    <property type="match status" value="1"/>
</dbReference>
<evidence type="ECO:0000313" key="2">
    <source>
        <dbReference type="EMBL" id="SIS70027.1"/>
    </source>
</evidence>
<dbReference type="EMBL" id="FTOK01000004">
    <property type="protein sequence ID" value="SIS70027.1"/>
    <property type="molecule type" value="Genomic_DNA"/>
</dbReference>
<comment type="caution">
    <text evidence="2">The sequence shown here is derived from an EMBL/GenBank/DDBJ whole genome shotgun (WGS) entry which is preliminary data.</text>
</comment>